<dbReference type="Proteomes" id="UP000279029">
    <property type="component" value="Chromosome"/>
</dbReference>
<accession>A0A3P7P2C1</accession>
<organism evidence="1 2">
    <name type="scientific">Petrocella atlantisensis</name>
    <dbReference type="NCBI Taxonomy" id="2173034"/>
    <lineage>
        <taxon>Bacteria</taxon>
        <taxon>Bacillati</taxon>
        <taxon>Bacillota</taxon>
        <taxon>Clostridia</taxon>
        <taxon>Lachnospirales</taxon>
        <taxon>Vallitaleaceae</taxon>
        <taxon>Petrocella</taxon>
    </lineage>
</organism>
<gene>
    <name evidence="1" type="ORF">PATL70BA_3309</name>
</gene>
<dbReference type="KEGG" id="cbar:PATL70BA_3309"/>
<name>A0A3P7P2C1_9FIRM</name>
<sequence>MLLSMEMLGLYQKKQLNLSRRNEVLKLISDIRIRNMLVDTFKVVGAKCNIIYVWKKVIKWQEVGVQMPWFLVSIFK</sequence>
<protein>
    <submittedName>
        <fullName evidence="1">Uncharacterized protein</fullName>
    </submittedName>
</protein>
<keyword evidence="2" id="KW-1185">Reference proteome</keyword>
<dbReference type="AlphaFoldDB" id="A0A3P7P2C1"/>
<reference evidence="1 2" key="1">
    <citation type="submission" date="2018-09" db="EMBL/GenBank/DDBJ databases">
        <authorList>
            <person name="Postec A."/>
        </authorList>
    </citation>
    <scope>NUCLEOTIDE SEQUENCE [LARGE SCALE GENOMIC DNA]</scope>
    <source>
        <strain evidence="1">70B-A</strain>
    </source>
</reference>
<dbReference type="EMBL" id="LR130778">
    <property type="protein sequence ID" value="VDN49235.1"/>
    <property type="molecule type" value="Genomic_DNA"/>
</dbReference>
<evidence type="ECO:0000313" key="2">
    <source>
        <dbReference type="Proteomes" id="UP000279029"/>
    </source>
</evidence>
<proteinExistence type="predicted"/>
<evidence type="ECO:0000313" key="1">
    <source>
        <dbReference type="EMBL" id="VDN49235.1"/>
    </source>
</evidence>